<organism evidence="8 9">
    <name type="scientific">Gomphillus americanus</name>
    <dbReference type="NCBI Taxonomy" id="1940652"/>
    <lineage>
        <taxon>Eukaryota</taxon>
        <taxon>Fungi</taxon>
        <taxon>Dikarya</taxon>
        <taxon>Ascomycota</taxon>
        <taxon>Pezizomycotina</taxon>
        <taxon>Lecanoromycetes</taxon>
        <taxon>OSLEUM clade</taxon>
        <taxon>Ostropomycetidae</taxon>
        <taxon>Ostropales</taxon>
        <taxon>Graphidaceae</taxon>
        <taxon>Gomphilloideae</taxon>
        <taxon>Gomphillus</taxon>
    </lineage>
</organism>
<feature type="transmembrane region" description="Helical" evidence="6">
    <location>
        <begin position="24"/>
        <end position="41"/>
    </location>
</feature>
<evidence type="ECO:0000256" key="4">
    <source>
        <dbReference type="ARBA" id="ARBA00023136"/>
    </source>
</evidence>
<proteinExistence type="predicted"/>
<protein>
    <recommendedName>
        <fullName evidence="7">G-protein coupled receptors family 2 profile 2 domain-containing protein</fullName>
    </recommendedName>
</protein>
<dbReference type="PROSITE" id="PS50261">
    <property type="entry name" value="G_PROTEIN_RECEP_F2_4"/>
    <property type="match status" value="1"/>
</dbReference>
<evidence type="ECO:0000256" key="3">
    <source>
        <dbReference type="ARBA" id="ARBA00022989"/>
    </source>
</evidence>
<evidence type="ECO:0000256" key="2">
    <source>
        <dbReference type="ARBA" id="ARBA00022692"/>
    </source>
</evidence>
<dbReference type="GO" id="GO:0004930">
    <property type="term" value="F:G protein-coupled receptor activity"/>
    <property type="evidence" value="ECO:0007669"/>
    <property type="project" value="TreeGrafter"/>
</dbReference>
<feature type="transmembrane region" description="Helical" evidence="6">
    <location>
        <begin position="364"/>
        <end position="384"/>
    </location>
</feature>
<keyword evidence="2 6" id="KW-0812">Transmembrane</keyword>
<dbReference type="Pfam" id="PF05462">
    <property type="entry name" value="Dicty_CAR"/>
    <property type="match status" value="1"/>
</dbReference>
<dbReference type="InterPro" id="IPR017981">
    <property type="entry name" value="GPCR_2-like_7TM"/>
</dbReference>
<keyword evidence="9" id="KW-1185">Reference proteome</keyword>
<dbReference type="PANTHER" id="PTHR23112:SF0">
    <property type="entry name" value="TRANSMEMBRANE PROTEIN 116"/>
    <property type="match status" value="1"/>
</dbReference>
<reference evidence="8" key="1">
    <citation type="submission" date="2021-03" db="EMBL/GenBank/DDBJ databases">
        <authorList>
            <person name="Tagirdzhanova G."/>
        </authorList>
    </citation>
    <scope>NUCLEOTIDE SEQUENCE</scope>
</reference>
<evidence type="ECO:0000256" key="6">
    <source>
        <dbReference type="SAM" id="Phobius"/>
    </source>
</evidence>
<comment type="subcellular location">
    <subcellularLocation>
        <location evidence="1">Membrane</location>
        <topology evidence="1">Multi-pass membrane protein</topology>
    </subcellularLocation>
</comment>
<dbReference type="EMBL" id="CAJPDQ010000012">
    <property type="protein sequence ID" value="CAF9917641.1"/>
    <property type="molecule type" value="Genomic_DNA"/>
</dbReference>
<feature type="region of interest" description="Disordered" evidence="5">
    <location>
        <begin position="429"/>
        <end position="450"/>
    </location>
</feature>
<dbReference type="GO" id="GO:0005886">
    <property type="term" value="C:plasma membrane"/>
    <property type="evidence" value="ECO:0007669"/>
    <property type="project" value="TreeGrafter"/>
</dbReference>
<dbReference type="OrthoDB" id="18453at2759"/>
<evidence type="ECO:0000313" key="9">
    <source>
        <dbReference type="Proteomes" id="UP000664169"/>
    </source>
</evidence>
<dbReference type="GO" id="GO:0007166">
    <property type="term" value="P:cell surface receptor signaling pathway"/>
    <property type="evidence" value="ECO:0007669"/>
    <property type="project" value="InterPro"/>
</dbReference>
<dbReference type="PANTHER" id="PTHR23112">
    <property type="entry name" value="G PROTEIN-COUPLED RECEPTOR 157-RELATED"/>
    <property type="match status" value="1"/>
</dbReference>
<keyword evidence="3 6" id="KW-1133">Transmembrane helix</keyword>
<comment type="caution">
    <text evidence="8">The sequence shown here is derived from an EMBL/GenBank/DDBJ whole genome shotgun (WGS) entry which is preliminary data.</text>
</comment>
<feature type="transmembrane region" description="Helical" evidence="6">
    <location>
        <begin position="53"/>
        <end position="72"/>
    </location>
</feature>
<feature type="transmembrane region" description="Helical" evidence="6">
    <location>
        <begin position="317"/>
        <end position="344"/>
    </location>
</feature>
<dbReference type="Gene3D" id="1.20.1070.10">
    <property type="entry name" value="Rhodopsin 7-helix transmembrane proteins"/>
    <property type="match status" value="1"/>
</dbReference>
<dbReference type="Proteomes" id="UP000664169">
    <property type="component" value="Unassembled WGS sequence"/>
</dbReference>
<feature type="domain" description="G-protein coupled receptors family 2 profile 2" evidence="7">
    <location>
        <begin position="18"/>
        <end position="202"/>
    </location>
</feature>
<sequence>MSNNGTTTGFPLGQERALVATERVASTVSVLGCFFVIFTFFWSPKFRKPVNRLIFYATLGNLCYNVGTLISINGMEAGYDSVLCQAQAFLVQAFLPSDAFWNLSMAINTYLTVFKKFNAARCRAMEKWYLLANFGIFCLIGFVYCLIQDNSDGAGKVFGGAILWCWIKPAWNKWRIITCYGPAWISILISFTIYIISGRQLFMQEKQLAMMGDSPSGSFVENPFTSYKTTEIHITTEAATPASGLKEFGSEPLVDLQSKSSKRPSYLGTPSNFEEYSITIEHRDVPASNYPQRRDMNEDEIRLRNAAVRTNQAAKSYALCCSLFFLSLLVTWIPSSVFRVYTLFHPGNSNFGMAYSTGLVLPLMGFWNALIYVVISWDAVVEFLTGTLDKRIRRDWHGHLPRRSDWSGLSKDGGKESWISRTRGLSLNSKDDLESAPHAVPGEGRSWLMP</sequence>
<name>A0A8H3F3R6_9LECA</name>
<evidence type="ECO:0000256" key="5">
    <source>
        <dbReference type="SAM" id="MobiDB-lite"/>
    </source>
</evidence>
<gene>
    <name evidence="8" type="ORF">GOMPHAMPRED_001338</name>
</gene>
<evidence type="ECO:0000256" key="1">
    <source>
        <dbReference type="ARBA" id="ARBA00004141"/>
    </source>
</evidence>
<evidence type="ECO:0000313" key="8">
    <source>
        <dbReference type="EMBL" id="CAF9917641.1"/>
    </source>
</evidence>
<feature type="transmembrane region" description="Helical" evidence="6">
    <location>
        <begin position="174"/>
        <end position="196"/>
    </location>
</feature>
<dbReference type="GO" id="GO:0007189">
    <property type="term" value="P:adenylate cyclase-activating G protein-coupled receptor signaling pathway"/>
    <property type="evidence" value="ECO:0007669"/>
    <property type="project" value="TreeGrafter"/>
</dbReference>
<keyword evidence="4 6" id="KW-0472">Membrane</keyword>
<evidence type="ECO:0000259" key="7">
    <source>
        <dbReference type="PROSITE" id="PS50261"/>
    </source>
</evidence>
<accession>A0A8H3F3R6</accession>
<feature type="transmembrane region" description="Helical" evidence="6">
    <location>
        <begin position="129"/>
        <end position="147"/>
    </location>
</feature>
<dbReference type="SUPFAM" id="SSF81321">
    <property type="entry name" value="Family A G protein-coupled receptor-like"/>
    <property type="match status" value="1"/>
</dbReference>
<dbReference type="AlphaFoldDB" id="A0A8H3F3R6"/>